<keyword evidence="2" id="KW-0963">Cytoplasm</keyword>
<feature type="domain" description="Ig-like" evidence="7">
    <location>
        <begin position="1085"/>
        <end position="1174"/>
    </location>
</feature>
<evidence type="ECO:0000259" key="7">
    <source>
        <dbReference type="PROSITE" id="PS50835"/>
    </source>
</evidence>
<dbReference type="FunFam" id="2.60.40.10:FF:000211">
    <property type="entry name" value="Obscurin-like protein 1"/>
    <property type="match status" value="6"/>
</dbReference>
<feature type="domain" description="Ig-like" evidence="7">
    <location>
        <begin position="719"/>
        <end position="809"/>
    </location>
</feature>
<feature type="domain" description="Ig-like" evidence="7">
    <location>
        <begin position="1452"/>
        <end position="1538"/>
    </location>
</feature>
<feature type="domain" description="Ig-like" evidence="7">
    <location>
        <begin position="994"/>
        <end position="1083"/>
    </location>
</feature>
<dbReference type="InterPro" id="IPR003961">
    <property type="entry name" value="FN3_dom"/>
</dbReference>
<feature type="domain" description="Ig-like" evidence="7">
    <location>
        <begin position="811"/>
        <end position="900"/>
    </location>
</feature>
<evidence type="ECO:0000256" key="2">
    <source>
        <dbReference type="ARBA" id="ARBA00022490"/>
    </source>
</evidence>
<feature type="domain" description="Fibronectin type-III" evidence="8">
    <location>
        <begin position="525"/>
        <end position="624"/>
    </location>
</feature>
<dbReference type="InParanoid" id="A0A6P8RG75"/>
<dbReference type="FunFam" id="2.60.40.10:FF:000241">
    <property type="entry name" value="obscurin-like protein 1 isoform X2"/>
    <property type="match status" value="5"/>
</dbReference>
<feature type="domain" description="Ig-like" evidence="7">
    <location>
        <begin position="344"/>
        <end position="430"/>
    </location>
</feature>
<dbReference type="CDD" id="cd00096">
    <property type="entry name" value="Ig"/>
    <property type="match status" value="1"/>
</dbReference>
<feature type="domain" description="Ig-like" evidence="7">
    <location>
        <begin position="1268"/>
        <end position="1358"/>
    </location>
</feature>
<feature type="domain" description="Ig-like" evidence="7">
    <location>
        <begin position="255"/>
        <end position="335"/>
    </location>
</feature>
<dbReference type="RefSeq" id="XP_033803028.1">
    <property type="nucleotide sequence ID" value="XM_033947137.1"/>
</dbReference>
<dbReference type="Pfam" id="PF07679">
    <property type="entry name" value="I-set"/>
    <property type="match status" value="19"/>
</dbReference>
<gene>
    <name evidence="10" type="primary">OBSL1</name>
</gene>
<feature type="domain" description="Ig-like" evidence="7">
    <location>
        <begin position="1725"/>
        <end position="1900"/>
    </location>
</feature>
<organism evidence="9 10">
    <name type="scientific">Geotrypetes seraphini</name>
    <name type="common">Gaboon caecilian</name>
    <name type="synonym">Caecilia seraphini</name>
    <dbReference type="NCBI Taxonomy" id="260995"/>
    <lineage>
        <taxon>Eukaryota</taxon>
        <taxon>Metazoa</taxon>
        <taxon>Chordata</taxon>
        <taxon>Craniata</taxon>
        <taxon>Vertebrata</taxon>
        <taxon>Euteleostomi</taxon>
        <taxon>Amphibia</taxon>
        <taxon>Gymnophiona</taxon>
        <taxon>Geotrypetes</taxon>
    </lineage>
</organism>
<dbReference type="CTD" id="23363"/>
<dbReference type="InterPro" id="IPR007110">
    <property type="entry name" value="Ig-like_dom"/>
</dbReference>
<keyword evidence="4" id="KW-0677">Repeat</keyword>
<keyword evidence="9" id="KW-1185">Reference proteome</keyword>
<dbReference type="CDD" id="cd00063">
    <property type="entry name" value="FN3"/>
    <property type="match status" value="1"/>
</dbReference>
<proteinExistence type="predicted"/>
<dbReference type="InterPro" id="IPR052385">
    <property type="entry name" value="Obscurin/Obscurin-like_Reg"/>
</dbReference>
<dbReference type="FunCoup" id="A0A6P8RG75">
    <property type="interactions" value="765"/>
</dbReference>
<feature type="domain" description="Ig-like" evidence="7">
    <location>
        <begin position="1176"/>
        <end position="1266"/>
    </location>
</feature>
<dbReference type="PANTHER" id="PTHR35971">
    <property type="entry name" value="SI:DKEY-31G6.6"/>
    <property type="match status" value="1"/>
</dbReference>
<dbReference type="FunFam" id="2.60.40.10:FF:000502">
    <property type="entry name" value="obscurin-like protein 1 isoform X2"/>
    <property type="match status" value="1"/>
</dbReference>
<dbReference type="InterPro" id="IPR003598">
    <property type="entry name" value="Ig_sub2"/>
</dbReference>
<comment type="subcellular location">
    <subcellularLocation>
        <location evidence="1">Cytoplasm</location>
    </subcellularLocation>
</comment>
<dbReference type="Proteomes" id="UP000515159">
    <property type="component" value="Chromosome 5"/>
</dbReference>
<accession>A0A6P8RG75</accession>
<sequence length="2175" mass="242640">MTAVALHPRSLPAVMDDFGGAPRFLAYPRTLTVCSGSQALLKCHIIGDPSPAVVWEKAGIVIEPCGRFQLKEDGDLYSLLISCVTVTDRGQYTCKAKNSIGETYAAATLNVEGSTDQRPQILTKPLSLKVCQGEDVSFVCEVSGQPSPSVSWEKDGKRLSDVFETSHFSLENRLLKIRNARPQDAGIYVCRAHNSFGEAVAVAVLLVDPAVQKEDKRQNCFTSISEQHGNQYSCRPDTESDHRAILQNGEVSHAPTAKIFTVSEGKHAKFRCYVTGKPQPEIVWKKDGQSIVAGRRHLLYEDREGYFTLKVLYCQQRDHGLYACSASNVAGQTLSAVELYVKEPQVKFQCQLQDAVVSERGDAVLECRVPEASMSTTWYMEDRKLQASQKYVIEEQDTIRRLTIHNACTDDDGIYLCEMKGGGRNIAEVTVKGSIVKRLPTKLDVLEGENAVLCVETEATTDDICWSRNQQQIQENPRTVLKSFGNTHLLVLVNVTREDAGRITFSVKESQTSAQLRVKCVARAPPGVPVAVKMKEKSNAALLSWCPPRNLQGTPPSTFILERQELGDKDWVNCFTTDCASVVEIQGESVPSEAKYRFRICSVNKYGKSRYVEFPGNIHLVPRAQIRRPLQNILVREGEDAKFFVELSASVTGSWLVNGKQVNNDLQEEEGKGRRCHVKQERTLHSMLIEGAHHNQDGTEVTFIAEGIRQSALLHVQAPQVSIMQIPEEERRKTVVSGQSLLLECEVSSPEAPVHWFRDGQEVLPSDTVSIQSEGKKRNLLISCPCPEDSGMYKCDALDDTMTFTVEVSEPPVRIVNTSDDAIQEYMTGESVVLSCELSRAGVLVHWYQDGVEVETNKDMRVESDGVHHRLIIPSAKMQDSGEFVCDVGDDSVFYTVKVTAPQVSIMQIPEEERRKTVVSGQSLLLECEVSSPEAPVHWFRDGQEVLPSDTVSIQSEGKKRNLLISCPCPEDSGMYKCDALDDTMTFTVEVSEPPVRIVNTSDDAIQEYMTGESVVLSCELSRAGVLVHWYQDGVEVETNKDMRVESDGVHHRLIIPSAKMQDSGEFVCDVGDDSVFYTVKVTEPPVRIVNTSDDAIQEYMTGESVVLSCELSRASVLVHWYKDGVEVETNEDMRVESDGVHHRLIIPSAKMQDSGEFVCDVGDDSVFYTVKVTDPVVKIVHPTDHSVKLKFQTLDRIELKCELSHPNAEVRWFKDGLEVNETENLCLETEGAVQHLHILSASMEDSGEYICDTSEDSVSFDVKVTDPAVRIVHPSDHIVKLEFQSFDRIELKCELSRPNAEVCWFKDGLEVDETENLHLEYEGPVQRLTILSATKEDSGEYVCDANDDFVSFDVKVTEPLVKILGRENLKTRLRCLPHEDLALQVQLSVASADLKWFKDGEKIVDSSRTHVEEQGALRSLLLLGAENGDSGEYLCVTNDDNCIFSVTVEEPPVHIVNKENVQTTIAVLQGEKITLTVKVSEPTASVQWLRNCQQLSSGTKVQFSNKGLIHVLIIEQAEILDSGTYTCKTTGDELHFSVQVNEGQVKFVNKKNTAEDILALEGGSAMLVAVLSKESAAITWYRHQQALTTGQKYEMRHESYTHSLVVTSIDREDSGLYTCLSKDDQMQFDVRVKELPVVFTRGLYDLTEQRDKTIVFQCELCKVLGDVMWIKDGRLIKPSRRHIIKAEGRERSLTILHVDMADAGEYSCESKDDKTLATLIVETPRAVEFISELHNITVLEGDSATFKCVVSPEDVDVCWLLNGSAFTPDTKYIMKRNGMCHSLTIRKCQISDGATVTAVADGIITKARLNVQEAQVMFRKKLQNVIAEEMQDVTLEVEVSVEGAEVQWLKQGVVIQPSRKYTLETSGQRHMLTIHNVTFSDRGNYRCESLHDKTQARLCVDARKVVLRNPLVDMEVYEKETVTFQLALSHPGVEGMWIKDGIRVKPNTRVKVSASGCLHSLTLSALLLEDSGNIIFSAENIRSSAKLTVRERPVTIIRKSQDVGVPETVGARFECELSRAAAEVKWYKDGKEIEPGPNCRIYSMGRRRIVQLSHCRLEDAGTYTCDAGDCAVSSTLQVYEREVKILKDIKTTDVQESDSAVFMCEVSQQDVGGEWFKNGENLKSTNRIKIRQEGSKHFLLICDIKDEDAGEIVFIAKKAVSKAQLTVNGLTTML</sequence>
<reference evidence="10" key="1">
    <citation type="submission" date="2025-08" db="UniProtKB">
        <authorList>
            <consortium name="RefSeq"/>
        </authorList>
    </citation>
    <scope>IDENTIFICATION</scope>
</reference>
<dbReference type="PROSITE" id="PS50853">
    <property type="entry name" value="FN3"/>
    <property type="match status" value="1"/>
</dbReference>
<dbReference type="OrthoDB" id="9355041at2759"/>
<evidence type="ECO:0000256" key="5">
    <source>
        <dbReference type="ARBA" id="ARBA00023157"/>
    </source>
</evidence>
<feature type="domain" description="Ig-like" evidence="7">
    <location>
        <begin position="1994"/>
        <end position="2085"/>
    </location>
</feature>
<dbReference type="PROSITE" id="PS50835">
    <property type="entry name" value="IG_LIKE"/>
    <property type="match status" value="17"/>
</dbReference>
<dbReference type="SMART" id="SM00409">
    <property type="entry name" value="IG"/>
    <property type="match status" value="22"/>
</dbReference>
<evidence type="ECO:0000256" key="6">
    <source>
        <dbReference type="ARBA" id="ARBA00023319"/>
    </source>
</evidence>
<feature type="domain" description="Ig-like" evidence="7">
    <location>
        <begin position="119"/>
        <end position="201"/>
    </location>
</feature>
<dbReference type="Gene3D" id="2.60.40.10">
    <property type="entry name" value="Immunoglobulins"/>
    <property type="match status" value="23"/>
</dbReference>
<dbReference type="FunFam" id="2.60.40.10:FF:001084">
    <property type="entry name" value="obscurin-like isoform X3"/>
    <property type="match status" value="3"/>
</dbReference>
<feature type="domain" description="Ig-like" evidence="7">
    <location>
        <begin position="1562"/>
        <end position="1630"/>
    </location>
</feature>
<keyword evidence="6" id="KW-0393">Immunoglobulin domain</keyword>
<dbReference type="InterPro" id="IPR013098">
    <property type="entry name" value="Ig_I-set"/>
</dbReference>
<dbReference type="PANTHER" id="PTHR35971:SF5">
    <property type="entry name" value="OBSCURIN LIKE CYTOSKELETAL ADAPTOR 1"/>
    <property type="match status" value="1"/>
</dbReference>
<evidence type="ECO:0000313" key="9">
    <source>
        <dbReference type="Proteomes" id="UP000515159"/>
    </source>
</evidence>
<feature type="domain" description="Ig-like" evidence="7">
    <location>
        <begin position="902"/>
        <end position="992"/>
    </location>
</feature>
<dbReference type="InterPro" id="IPR013783">
    <property type="entry name" value="Ig-like_fold"/>
</dbReference>
<dbReference type="InterPro" id="IPR003599">
    <property type="entry name" value="Ig_sub"/>
</dbReference>
<feature type="domain" description="Ig-like" evidence="7">
    <location>
        <begin position="1366"/>
        <end position="1450"/>
    </location>
</feature>
<evidence type="ECO:0000256" key="1">
    <source>
        <dbReference type="ARBA" id="ARBA00004496"/>
    </source>
</evidence>
<name>A0A6P8RG75_GEOSA</name>
<evidence type="ECO:0000313" key="10">
    <source>
        <dbReference type="RefSeq" id="XP_033803028.1"/>
    </source>
</evidence>
<dbReference type="GeneID" id="117361588"/>
<dbReference type="SUPFAM" id="SSF48726">
    <property type="entry name" value="Immunoglobulin"/>
    <property type="match status" value="21"/>
</dbReference>
<evidence type="ECO:0000256" key="3">
    <source>
        <dbReference type="ARBA" id="ARBA00022553"/>
    </source>
</evidence>
<dbReference type="SMART" id="SM00408">
    <property type="entry name" value="IGc2"/>
    <property type="match status" value="17"/>
</dbReference>
<feature type="domain" description="Ig-like" evidence="7">
    <location>
        <begin position="1637"/>
        <end position="1721"/>
    </location>
</feature>
<evidence type="ECO:0000259" key="8">
    <source>
        <dbReference type="PROSITE" id="PS50853"/>
    </source>
</evidence>
<dbReference type="InterPro" id="IPR036179">
    <property type="entry name" value="Ig-like_dom_sf"/>
</dbReference>
<keyword evidence="3" id="KW-0597">Phosphoprotein</keyword>
<evidence type="ECO:0000256" key="4">
    <source>
        <dbReference type="ARBA" id="ARBA00022737"/>
    </source>
</evidence>
<feature type="domain" description="Ig-like" evidence="7">
    <location>
        <begin position="22"/>
        <end position="110"/>
    </location>
</feature>
<dbReference type="GO" id="GO:0005737">
    <property type="term" value="C:cytoplasm"/>
    <property type="evidence" value="ECO:0007669"/>
    <property type="project" value="UniProtKB-SubCell"/>
</dbReference>
<dbReference type="InterPro" id="IPR036116">
    <property type="entry name" value="FN3_sf"/>
</dbReference>
<dbReference type="SUPFAM" id="SSF49265">
    <property type="entry name" value="Fibronectin type III"/>
    <property type="match status" value="1"/>
</dbReference>
<dbReference type="KEGG" id="gsh:117361588"/>
<keyword evidence="5" id="KW-1015">Disulfide bond</keyword>
<protein>
    <submittedName>
        <fullName evidence="10">Obscurin-like protein 1 isoform X1</fullName>
    </submittedName>
</protein>
<dbReference type="FunFam" id="2.60.40.10:FF:000214">
    <property type="entry name" value="titin isoform X1"/>
    <property type="match status" value="1"/>
</dbReference>